<protein>
    <submittedName>
        <fullName evidence="1">Mth938-like domain-containing protein</fullName>
    </submittedName>
</protein>
<dbReference type="InterPro" id="IPR007523">
    <property type="entry name" value="NDUFAF3/AAMDC"/>
</dbReference>
<dbReference type="EMBL" id="JBHUDY010000002">
    <property type="protein sequence ID" value="MFD1613127.1"/>
    <property type="molecule type" value="Genomic_DNA"/>
</dbReference>
<dbReference type="RefSeq" id="WP_380890909.1">
    <property type="nucleotide sequence ID" value="NZ_JBHUDY010000002.1"/>
</dbReference>
<evidence type="ECO:0000313" key="2">
    <source>
        <dbReference type="Proteomes" id="UP001597115"/>
    </source>
</evidence>
<dbReference type="PANTHER" id="PTHR21192">
    <property type="entry name" value="NUCLEAR PROTEIN E3-3"/>
    <property type="match status" value="1"/>
</dbReference>
<dbReference type="InterPro" id="IPR036748">
    <property type="entry name" value="MTH938-like_sf"/>
</dbReference>
<sequence>MDPSPRASGPVITGFAGAGFKIDGEASQGGALLTPEWWRPWDGSLTLEALEPLAAVGPEFILIGTGASLVRPSRELVMALDARGIGVEAMDSRAAARAWGVLRAEDRWIAAALMPL</sequence>
<gene>
    <name evidence="1" type="ORF">ACFSCW_15075</name>
</gene>
<accession>A0ABW4I7B0</accession>
<dbReference type="Pfam" id="PF04430">
    <property type="entry name" value="DUF498"/>
    <property type="match status" value="1"/>
</dbReference>
<proteinExistence type="predicted"/>
<dbReference type="Gene3D" id="3.40.1230.10">
    <property type="entry name" value="MTH938-like"/>
    <property type="match status" value="1"/>
</dbReference>
<name>A0ABW4I7B0_9SPHN</name>
<keyword evidence="2" id="KW-1185">Reference proteome</keyword>
<reference evidence="2" key="1">
    <citation type="journal article" date="2019" name="Int. J. Syst. Evol. Microbiol.">
        <title>The Global Catalogue of Microorganisms (GCM) 10K type strain sequencing project: providing services to taxonomists for standard genome sequencing and annotation.</title>
        <authorList>
            <consortium name="The Broad Institute Genomics Platform"/>
            <consortium name="The Broad Institute Genome Sequencing Center for Infectious Disease"/>
            <person name="Wu L."/>
            <person name="Ma J."/>
        </authorList>
    </citation>
    <scope>NUCLEOTIDE SEQUENCE [LARGE SCALE GENOMIC DNA]</scope>
    <source>
        <strain evidence="2">CGMCC 1.16275</strain>
    </source>
</reference>
<evidence type="ECO:0000313" key="1">
    <source>
        <dbReference type="EMBL" id="MFD1613127.1"/>
    </source>
</evidence>
<comment type="caution">
    <text evidence="1">The sequence shown here is derived from an EMBL/GenBank/DDBJ whole genome shotgun (WGS) entry which is preliminary data.</text>
</comment>
<dbReference type="SUPFAM" id="SSF64076">
    <property type="entry name" value="MTH938-like"/>
    <property type="match status" value="1"/>
</dbReference>
<dbReference type="PANTHER" id="PTHR21192:SF2">
    <property type="entry name" value="NADH DEHYDROGENASE [UBIQUINONE] 1 ALPHA SUBCOMPLEX ASSEMBLY FACTOR 3"/>
    <property type="match status" value="1"/>
</dbReference>
<dbReference type="Proteomes" id="UP001597115">
    <property type="component" value="Unassembled WGS sequence"/>
</dbReference>
<organism evidence="1 2">
    <name type="scientific">Sphingomonas tabacisoli</name>
    <dbReference type="NCBI Taxonomy" id="2249466"/>
    <lineage>
        <taxon>Bacteria</taxon>
        <taxon>Pseudomonadati</taxon>
        <taxon>Pseudomonadota</taxon>
        <taxon>Alphaproteobacteria</taxon>
        <taxon>Sphingomonadales</taxon>
        <taxon>Sphingomonadaceae</taxon>
        <taxon>Sphingomonas</taxon>
    </lineage>
</organism>